<keyword evidence="1" id="KW-0489">Methyltransferase</keyword>
<dbReference type="RefSeq" id="WP_380897890.1">
    <property type="nucleotide sequence ID" value="NZ_JAFBER010000003.1"/>
</dbReference>
<keyword evidence="3" id="KW-0949">S-adenosyl-L-methionine</keyword>
<sequence length="222" mass="24602">MGNKSIWHDVDSYFIDKLLPFDPTLEHVLKANREAGIPEIEVSPTQGKLLYLLAKIKGAENVLEIGTLGGYSSIWLARALPEAGKVYTLEINQEYANIAEENIRHAGFQDKVDVIAGKALDTLASLKEKGVPPFDLIFIDADKQNNPHYLKWALNLANSGALIVADNVVRNGEVINEQRTDEQIRGIRRFMDMLENEPLIESTAIQTVGQKGYDGFAIGVVK</sequence>
<dbReference type="SUPFAM" id="SSF53335">
    <property type="entry name" value="S-adenosyl-L-methionine-dependent methyltransferases"/>
    <property type="match status" value="1"/>
</dbReference>
<dbReference type="Proteomes" id="UP000808914">
    <property type="component" value="Unassembled WGS sequence"/>
</dbReference>
<evidence type="ECO:0000313" key="5">
    <source>
        <dbReference type="Proteomes" id="UP000808914"/>
    </source>
</evidence>
<dbReference type="InterPro" id="IPR050362">
    <property type="entry name" value="Cation-dep_OMT"/>
</dbReference>
<dbReference type="Gene3D" id="3.40.50.150">
    <property type="entry name" value="Vaccinia Virus protein VP39"/>
    <property type="match status" value="1"/>
</dbReference>
<dbReference type="EMBL" id="JAFBER010000003">
    <property type="protein sequence ID" value="MBM7644509.1"/>
    <property type="molecule type" value="Genomic_DNA"/>
</dbReference>
<dbReference type="CDD" id="cd02440">
    <property type="entry name" value="AdoMet_MTases"/>
    <property type="match status" value="1"/>
</dbReference>
<dbReference type="Pfam" id="PF01596">
    <property type="entry name" value="Methyltransf_3"/>
    <property type="match status" value="1"/>
</dbReference>
<reference evidence="4 5" key="1">
    <citation type="submission" date="2021-01" db="EMBL/GenBank/DDBJ databases">
        <title>Genomic Encyclopedia of Type Strains, Phase IV (KMG-IV): sequencing the most valuable type-strain genomes for metagenomic binning, comparative biology and taxonomic classification.</title>
        <authorList>
            <person name="Goeker M."/>
        </authorList>
    </citation>
    <scope>NUCLEOTIDE SEQUENCE [LARGE SCALE GENOMIC DNA]</scope>
    <source>
        <strain evidence="4 5">DSM 28236</strain>
    </source>
</reference>
<dbReference type="PANTHER" id="PTHR10509:SF14">
    <property type="entry name" value="CAFFEOYL-COA O-METHYLTRANSFERASE 3-RELATED"/>
    <property type="match status" value="1"/>
</dbReference>
<proteinExistence type="predicted"/>
<evidence type="ECO:0000256" key="2">
    <source>
        <dbReference type="ARBA" id="ARBA00022679"/>
    </source>
</evidence>
<protein>
    <submittedName>
        <fullName evidence="4">O-methyltransferase YrrM</fullName>
    </submittedName>
</protein>
<gene>
    <name evidence="4" type="ORF">JOD45_000702</name>
</gene>
<keyword evidence="5" id="KW-1185">Reference proteome</keyword>
<organism evidence="4 5">
    <name type="scientific">Scopulibacillus daqui</name>
    <dbReference type="NCBI Taxonomy" id="1469162"/>
    <lineage>
        <taxon>Bacteria</taxon>
        <taxon>Bacillati</taxon>
        <taxon>Bacillota</taxon>
        <taxon>Bacilli</taxon>
        <taxon>Bacillales</taxon>
        <taxon>Sporolactobacillaceae</taxon>
        <taxon>Scopulibacillus</taxon>
    </lineage>
</organism>
<dbReference type="PROSITE" id="PS51682">
    <property type="entry name" value="SAM_OMT_I"/>
    <property type="match status" value="1"/>
</dbReference>
<evidence type="ECO:0000256" key="3">
    <source>
        <dbReference type="ARBA" id="ARBA00022691"/>
    </source>
</evidence>
<accession>A0ABS2PYF3</accession>
<comment type="caution">
    <text evidence="4">The sequence shown here is derived from an EMBL/GenBank/DDBJ whole genome shotgun (WGS) entry which is preliminary data.</text>
</comment>
<evidence type="ECO:0000313" key="4">
    <source>
        <dbReference type="EMBL" id="MBM7644509.1"/>
    </source>
</evidence>
<dbReference type="PANTHER" id="PTHR10509">
    <property type="entry name" value="O-METHYLTRANSFERASE-RELATED"/>
    <property type="match status" value="1"/>
</dbReference>
<dbReference type="InterPro" id="IPR002935">
    <property type="entry name" value="SAM_O-MeTrfase"/>
</dbReference>
<evidence type="ECO:0000256" key="1">
    <source>
        <dbReference type="ARBA" id="ARBA00022603"/>
    </source>
</evidence>
<keyword evidence="2" id="KW-0808">Transferase</keyword>
<name>A0ABS2PYF3_9BACL</name>
<dbReference type="InterPro" id="IPR029063">
    <property type="entry name" value="SAM-dependent_MTases_sf"/>
</dbReference>